<evidence type="ECO:0000313" key="7">
    <source>
        <dbReference type="EMBL" id="KAK9951156.1"/>
    </source>
</evidence>
<dbReference type="PANTHER" id="PTHR45868">
    <property type="entry name" value="HEAVY METAL-ASSOCIATED ISOPRENYLATED PLANT PROTEIN 33-RELATED"/>
    <property type="match status" value="1"/>
</dbReference>
<dbReference type="Pfam" id="PF00403">
    <property type="entry name" value="HMA"/>
    <property type="match status" value="1"/>
</dbReference>
<proteinExistence type="inferred from homology"/>
<keyword evidence="3" id="KW-0449">Lipoprotein</keyword>
<name>A0AAW1YQY7_RUBAR</name>
<dbReference type="Proteomes" id="UP001457282">
    <property type="component" value="Unassembled WGS sequence"/>
</dbReference>
<keyword evidence="1" id="KW-0488">Methylation</keyword>
<dbReference type="PANTHER" id="PTHR45868:SF74">
    <property type="entry name" value="HEAVY METAL-ASSOCIATED ISOPRENYLATED PLANT PROTEIN 33"/>
    <property type="match status" value="1"/>
</dbReference>
<dbReference type="EMBL" id="JBEDUW010000001">
    <property type="protein sequence ID" value="KAK9951156.1"/>
    <property type="molecule type" value="Genomic_DNA"/>
</dbReference>
<evidence type="ECO:0000256" key="5">
    <source>
        <dbReference type="ARBA" id="ARBA00024045"/>
    </source>
</evidence>
<organism evidence="7 8">
    <name type="scientific">Rubus argutus</name>
    <name type="common">Southern blackberry</name>
    <dbReference type="NCBI Taxonomy" id="59490"/>
    <lineage>
        <taxon>Eukaryota</taxon>
        <taxon>Viridiplantae</taxon>
        <taxon>Streptophyta</taxon>
        <taxon>Embryophyta</taxon>
        <taxon>Tracheophyta</taxon>
        <taxon>Spermatophyta</taxon>
        <taxon>Magnoliopsida</taxon>
        <taxon>eudicotyledons</taxon>
        <taxon>Gunneridae</taxon>
        <taxon>Pentapetalae</taxon>
        <taxon>rosids</taxon>
        <taxon>fabids</taxon>
        <taxon>Rosales</taxon>
        <taxon>Rosaceae</taxon>
        <taxon>Rosoideae</taxon>
        <taxon>Rosoideae incertae sedis</taxon>
        <taxon>Rubus</taxon>
    </lineage>
</organism>
<keyword evidence="8" id="KW-1185">Reference proteome</keyword>
<evidence type="ECO:0000256" key="4">
    <source>
        <dbReference type="ARBA" id="ARBA00023289"/>
    </source>
</evidence>
<evidence type="ECO:0000256" key="2">
    <source>
        <dbReference type="ARBA" id="ARBA00022723"/>
    </source>
</evidence>
<evidence type="ECO:0000256" key="1">
    <source>
        <dbReference type="ARBA" id="ARBA00022481"/>
    </source>
</evidence>
<dbReference type="InterPro" id="IPR036163">
    <property type="entry name" value="HMA_dom_sf"/>
</dbReference>
<protein>
    <recommendedName>
        <fullName evidence="6">HMA domain-containing protein</fullName>
    </recommendedName>
</protein>
<evidence type="ECO:0000259" key="6">
    <source>
        <dbReference type="PROSITE" id="PS50846"/>
    </source>
</evidence>
<accession>A0AAW1YQY7</accession>
<dbReference type="SUPFAM" id="SSF55008">
    <property type="entry name" value="HMA, heavy metal-associated domain"/>
    <property type="match status" value="1"/>
</dbReference>
<keyword evidence="4" id="KW-0636">Prenylation</keyword>
<evidence type="ECO:0000256" key="3">
    <source>
        <dbReference type="ARBA" id="ARBA00023288"/>
    </source>
</evidence>
<feature type="domain" description="HMA" evidence="6">
    <location>
        <begin position="19"/>
        <end position="88"/>
    </location>
</feature>
<dbReference type="GO" id="GO:0046872">
    <property type="term" value="F:metal ion binding"/>
    <property type="evidence" value="ECO:0007669"/>
    <property type="project" value="UniProtKB-KW"/>
</dbReference>
<reference evidence="7 8" key="1">
    <citation type="journal article" date="2023" name="G3 (Bethesda)">
        <title>A chromosome-length genome assembly and annotation of blackberry (Rubus argutus, cv. 'Hillquist').</title>
        <authorList>
            <person name="Bruna T."/>
            <person name="Aryal R."/>
            <person name="Dudchenko O."/>
            <person name="Sargent D.J."/>
            <person name="Mead D."/>
            <person name="Buti M."/>
            <person name="Cavallini A."/>
            <person name="Hytonen T."/>
            <person name="Andres J."/>
            <person name="Pham M."/>
            <person name="Weisz D."/>
            <person name="Mascagni F."/>
            <person name="Usai G."/>
            <person name="Natali L."/>
            <person name="Bassil N."/>
            <person name="Fernandez G.E."/>
            <person name="Lomsadze A."/>
            <person name="Armour M."/>
            <person name="Olukolu B."/>
            <person name="Poorten T."/>
            <person name="Britton C."/>
            <person name="Davik J."/>
            <person name="Ashrafi H."/>
            <person name="Aiden E.L."/>
            <person name="Borodovsky M."/>
            <person name="Worthington M."/>
        </authorList>
    </citation>
    <scope>NUCLEOTIDE SEQUENCE [LARGE SCALE GENOMIC DNA]</scope>
    <source>
        <strain evidence="7">PI 553951</strain>
    </source>
</reference>
<comment type="similarity">
    <text evidence="5">Belongs to the HIPP family.</text>
</comment>
<dbReference type="Gene3D" id="3.30.70.100">
    <property type="match status" value="1"/>
</dbReference>
<dbReference type="AlphaFoldDB" id="A0AAW1YQY7"/>
<keyword evidence="2" id="KW-0479">Metal-binding</keyword>
<dbReference type="PROSITE" id="PS50846">
    <property type="entry name" value="HMA_2"/>
    <property type="match status" value="1"/>
</dbReference>
<gene>
    <name evidence="7" type="ORF">M0R45_006615</name>
</gene>
<dbReference type="InterPro" id="IPR006121">
    <property type="entry name" value="HMA_dom"/>
</dbReference>
<evidence type="ECO:0000313" key="8">
    <source>
        <dbReference type="Proteomes" id="UP001457282"/>
    </source>
</evidence>
<sequence length="113" mass="12926">MMRMRTTNNTDEFELLNNVKTHVLKVHINCQGCVKKVRKQLLKIQGVYSVNIDKKKRRSQCSEGHNDHLRHQLSVFEDYVSSGGGGAVAVPMPLYEYAGQYSRLPVLPADYQF</sequence>
<dbReference type="CDD" id="cd00371">
    <property type="entry name" value="HMA"/>
    <property type="match status" value="1"/>
</dbReference>
<comment type="caution">
    <text evidence="7">The sequence shown here is derived from an EMBL/GenBank/DDBJ whole genome shotgun (WGS) entry which is preliminary data.</text>
</comment>